<keyword evidence="2" id="KW-0012">Acyltransferase</keyword>
<dbReference type="Gene3D" id="3.40.630.30">
    <property type="match status" value="1"/>
</dbReference>
<proteinExistence type="predicted"/>
<sequence>MLLDTPRLRLRHFRPADAPALSAYRSDPEVARYQGWSAPVSVDAAAALIAKFSDDPTRPGWFQYAIELKEDGCLIGDVGVNLNENLMQADLGFTLARDRQGHGYATEAVSAVLQNRFAGGLRRMSAECDARNLSSAHLLERLGFQLEGRRPAFTWIKGEWTDDLLYGLLANRPFNPDAPAAGFRADFTDER</sequence>
<dbReference type="GO" id="GO:0016746">
    <property type="term" value="F:acyltransferase activity"/>
    <property type="evidence" value="ECO:0007669"/>
    <property type="project" value="UniProtKB-KW"/>
</dbReference>
<keyword evidence="3" id="KW-1185">Reference proteome</keyword>
<evidence type="ECO:0000259" key="1">
    <source>
        <dbReference type="PROSITE" id="PS51186"/>
    </source>
</evidence>
<accession>A0ABW8C3W1</accession>
<organism evidence="2 3">
    <name type="scientific">Streptomyces fildesensis</name>
    <dbReference type="NCBI Taxonomy" id="375757"/>
    <lineage>
        <taxon>Bacteria</taxon>
        <taxon>Bacillati</taxon>
        <taxon>Actinomycetota</taxon>
        <taxon>Actinomycetes</taxon>
        <taxon>Kitasatosporales</taxon>
        <taxon>Streptomycetaceae</taxon>
        <taxon>Streptomyces</taxon>
    </lineage>
</organism>
<evidence type="ECO:0000313" key="2">
    <source>
        <dbReference type="EMBL" id="MFI9100121.1"/>
    </source>
</evidence>
<dbReference type="Proteomes" id="UP001614394">
    <property type="component" value="Unassembled WGS sequence"/>
</dbReference>
<reference evidence="2 3" key="1">
    <citation type="submission" date="2024-10" db="EMBL/GenBank/DDBJ databases">
        <title>The Natural Products Discovery Center: Release of the First 8490 Sequenced Strains for Exploring Actinobacteria Biosynthetic Diversity.</title>
        <authorList>
            <person name="Kalkreuter E."/>
            <person name="Kautsar S.A."/>
            <person name="Yang D."/>
            <person name="Bader C.D."/>
            <person name="Teijaro C.N."/>
            <person name="Fluegel L."/>
            <person name="Davis C.M."/>
            <person name="Simpson J.R."/>
            <person name="Lauterbach L."/>
            <person name="Steele A.D."/>
            <person name="Gui C."/>
            <person name="Meng S."/>
            <person name="Li G."/>
            <person name="Viehrig K."/>
            <person name="Ye F."/>
            <person name="Su P."/>
            <person name="Kiefer A.F."/>
            <person name="Nichols A."/>
            <person name="Cepeda A.J."/>
            <person name="Yan W."/>
            <person name="Fan B."/>
            <person name="Jiang Y."/>
            <person name="Adhikari A."/>
            <person name="Zheng C.-J."/>
            <person name="Schuster L."/>
            <person name="Cowan T.M."/>
            <person name="Smanski M.J."/>
            <person name="Chevrette M.G."/>
            <person name="De Carvalho L.P.S."/>
            <person name="Shen B."/>
        </authorList>
    </citation>
    <scope>NUCLEOTIDE SEQUENCE [LARGE SCALE GENOMIC DNA]</scope>
    <source>
        <strain evidence="2 3">NPDC053399</strain>
    </source>
</reference>
<dbReference type="InterPro" id="IPR000182">
    <property type="entry name" value="GNAT_dom"/>
</dbReference>
<gene>
    <name evidence="2" type="ORF">ACIGXA_06325</name>
</gene>
<comment type="caution">
    <text evidence="2">The sequence shown here is derived from an EMBL/GenBank/DDBJ whole genome shotgun (WGS) entry which is preliminary data.</text>
</comment>
<dbReference type="Pfam" id="PF13302">
    <property type="entry name" value="Acetyltransf_3"/>
    <property type="match status" value="1"/>
</dbReference>
<dbReference type="RefSeq" id="WP_399645013.1">
    <property type="nucleotide sequence ID" value="NZ_JBITYG010000002.1"/>
</dbReference>
<dbReference type="InterPro" id="IPR016181">
    <property type="entry name" value="Acyl_CoA_acyltransferase"/>
</dbReference>
<dbReference type="InterPro" id="IPR051531">
    <property type="entry name" value="N-acetyltransferase"/>
</dbReference>
<protein>
    <submittedName>
        <fullName evidence="2">GNAT family N-acetyltransferase</fullName>
        <ecNumber evidence="2">2.3.-.-</ecNumber>
    </submittedName>
</protein>
<dbReference type="SUPFAM" id="SSF55729">
    <property type="entry name" value="Acyl-CoA N-acyltransferases (Nat)"/>
    <property type="match status" value="1"/>
</dbReference>
<feature type="domain" description="N-acetyltransferase" evidence="1">
    <location>
        <begin position="8"/>
        <end position="171"/>
    </location>
</feature>
<name>A0ABW8C3W1_9ACTN</name>
<dbReference type="EMBL" id="JBITYG010000002">
    <property type="protein sequence ID" value="MFI9100121.1"/>
    <property type="molecule type" value="Genomic_DNA"/>
</dbReference>
<dbReference type="PANTHER" id="PTHR43792">
    <property type="entry name" value="GNAT FAMILY, PUTATIVE (AFU_ORTHOLOGUE AFUA_3G00765)-RELATED-RELATED"/>
    <property type="match status" value="1"/>
</dbReference>
<dbReference type="PROSITE" id="PS51186">
    <property type="entry name" value="GNAT"/>
    <property type="match status" value="1"/>
</dbReference>
<keyword evidence="2" id="KW-0808">Transferase</keyword>
<dbReference type="EC" id="2.3.-.-" evidence="2"/>
<evidence type="ECO:0000313" key="3">
    <source>
        <dbReference type="Proteomes" id="UP001614394"/>
    </source>
</evidence>
<dbReference type="PANTHER" id="PTHR43792:SF1">
    <property type="entry name" value="N-ACETYLTRANSFERASE DOMAIN-CONTAINING PROTEIN"/>
    <property type="match status" value="1"/>
</dbReference>